<dbReference type="EMBL" id="GGEC01072452">
    <property type="protein sequence ID" value="MBX52936.1"/>
    <property type="molecule type" value="Transcribed_RNA"/>
</dbReference>
<evidence type="ECO:0000256" key="1">
    <source>
        <dbReference type="SAM" id="MobiDB-lite"/>
    </source>
</evidence>
<feature type="region of interest" description="Disordered" evidence="1">
    <location>
        <begin position="1"/>
        <end position="28"/>
    </location>
</feature>
<evidence type="ECO:0000313" key="2">
    <source>
        <dbReference type="EMBL" id="MBX52936.1"/>
    </source>
</evidence>
<reference evidence="2" key="1">
    <citation type="submission" date="2018-02" db="EMBL/GenBank/DDBJ databases">
        <title>Rhizophora mucronata_Transcriptome.</title>
        <authorList>
            <person name="Meera S.P."/>
            <person name="Sreeshan A."/>
            <person name="Augustine A."/>
        </authorList>
    </citation>
    <scope>NUCLEOTIDE SEQUENCE</scope>
    <source>
        <tissue evidence="2">Leaf</tissue>
    </source>
</reference>
<accession>A0A2P2PE08</accession>
<protein>
    <submittedName>
        <fullName evidence="2">Uncharacterized protein</fullName>
    </submittedName>
</protein>
<name>A0A2P2PE08_RHIMU</name>
<feature type="compositionally biased region" description="Basic and acidic residues" evidence="1">
    <location>
        <begin position="1"/>
        <end position="10"/>
    </location>
</feature>
<proteinExistence type="predicted"/>
<organism evidence="2">
    <name type="scientific">Rhizophora mucronata</name>
    <name type="common">Asiatic mangrove</name>
    <dbReference type="NCBI Taxonomy" id="61149"/>
    <lineage>
        <taxon>Eukaryota</taxon>
        <taxon>Viridiplantae</taxon>
        <taxon>Streptophyta</taxon>
        <taxon>Embryophyta</taxon>
        <taxon>Tracheophyta</taxon>
        <taxon>Spermatophyta</taxon>
        <taxon>Magnoliopsida</taxon>
        <taxon>eudicotyledons</taxon>
        <taxon>Gunneridae</taxon>
        <taxon>Pentapetalae</taxon>
        <taxon>rosids</taxon>
        <taxon>fabids</taxon>
        <taxon>Malpighiales</taxon>
        <taxon>Rhizophoraceae</taxon>
        <taxon>Rhizophora</taxon>
    </lineage>
</organism>
<sequence length="28" mass="3267">MELDPRESHKSKSAGRNRVLIGRNLHHQ</sequence>
<dbReference type="AlphaFoldDB" id="A0A2P2PE08"/>